<evidence type="ECO:0000313" key="3">
    <source>
        <dbReference type="Proteomes" id="UP001215598"/>
    </source>
</evidence>
<reference evidence="2" key="1">
    <citation type="submission" date="2023-03" db="EMBL/GenBank/DDBJ databases">
        <title>Massive genome expansion in bonnet fungi (Mycena s.s.) driven by repeated elements and novel gene families across ecological guilds.</title>
        <authorList>
            <consortium name="Lawrence Berkeley National Laboratory"/>
            <person name="Harder C.B."/>
            <person name="Miyauchi S."/>
            <person name="Viragh M."/>
            <person name="Kuo A."/>
            <person name="Thoen E."/>
            <person name="Andreopoulos B."/>
            <person name="Lu D."/>
            <person name="Skrede I."/>
            <person name="Drula E."/>
            <person name="Henrissat B."/>
            <person name="Morin E."/>
            <person name="Kohler A."/>
            <person name="Barry K."/>
            <person name="LaButti K."/>
            <person name="Morin E."/>
            <person name="Salamov A."/>
            <person name="Lipzen A."/>
            <person name="Mereny Z."/>
            <person name="Hegedus B."/>
            <person name="Baldrian P."/>
            <person name="Stursova M."/>
            <person name="Weitz H."/>
            <person name="Taylor A."/>
            <person name="Grigoriev I.V."/>
            <person name="Nagy L.G."/>
            <person name="Martin F."/>
            <person name="Kauserud H."/>
        </authorList>
    </citation>
    <scope>NUCLEOTIDE SEQUENCE</scope>
    <source>
        <strain evidence="2">CBHHK182m</strain>
    </source>
</reference>
<feature type="compositionally biased region" description="Basic and acidic residues" evidence="1">
    <location>
        <begin position="433"/>
        <end position="444"/>
    </location>
</feature>
<dbReference type="Proteomes" id="UP001215598">
    <property type="component" value="Unassembled WGS sequence"/>
</dbReference>
<feature type="compositionally biased region" description="Basic and acidic residues" evidence="1">
    <location>
        <begin position="674"/>
        <end position="684"/>
    </location>
</feature>
<feature type="compositionally biased region" description="Basic and acidic residues" evidence="1">
    <location>
        <begin position="651"/>
        <end position="661"/>
    </location>
</feature>
<organism evidence="2 3">
    <name type="scientific">Mycena metata</name>
    <dbReference type="NCBI Taxonomy" id="1033252"/>
    <lineage>
        <taxon>Eukaryota</taxon>
        <taxon>Fungi</taxon>
        <taxon>Dikarya</taxon>
        <taxon>Basidiomycota</taxon>
        <taxon>Agaricomycotina</taxon>
        <taxon>Agaricomycetes</taxon>
        <taxon>Agaricomycetidae</taxon>
        <taxon>Agaricales</taxon>
        <taxon>Marasmiineae</taxon>
        <taxon>Mycenaceae</taxon>
        <taxon>Mycena</taxon>
    </lineage>
</organism>
<sequence length="722" mass="80816">MQLALGVESSKTVATHTTAACCEHPRYNNPLGLEAVDFSVYSSSLRLDRQPIRKNTAVRFGFRENSIGGALSFHCSLEAEQAAAMTGDTGLYMIIMEICKTSLAADFHPDHRRTRNRHRAAGNCAASSPRKTAASSPPRVTSGLPRMPTTLLPLCPRCATHPSKRKSFPNAASPSPQKEWREEDADPIYNAPWRICNTRARPGATVPRSANSSRVSTTSNYFARDRRLRQCRHRTRNARPSSHLNWLRKRRERARTAGLHHPMGCSWRSTPHTLYRLVTEASVYKMLEKNKRDTLGHACAPCTHVRREKSPQLCKQKERNAIAMDVAKDRASCGSEGYPTPHAGLRPALPLSACPFAAGTQEHQQCDLLGQRVTNVVTSEDESARKKRRTCYTTRETERNANAHLCSRARLRVLGGHLFVYVKVNKCREQWKRSDDGVDVESKQKPSCTHRSHEPGGHSATLTSSPQCISPGDESKHNALGSHDQGIHQERTRTCGASAAARAHASKRTQARKSRVEREHANPDRGIWKKRDALGNISWKEPNILEGLSVNQDQKKERAGNQWKWDGMESQPPPIKGNEGRTMSRQRRKRVHAGHGRRGKQRAVPDEGHALQLGAEAHNEARNAQEEGSWNKRAQKKTKVARFRESHRRPARESIDREGRHVSIQRGGPSGDGGWRKRDDRQDPGDETCASNHSRLNMIINSGLEPTIVLKEDKDMLSISTI</sequence>
<accession>A0AAD7MU64</accession>
<feature type="compositionally biased region" description="Basic residues" evidence="1">
    <location>
        <begin position="633"/>
        <end position="650"/>
    </location>
</feature>
<protein>
    <submittedName>
        <fullName evidence="2">Uncharacterized protein</fullName>
    </submittedName>
</protein>
<dbReference type="EMBL" id="JARKIB010000140">
    <property type="protein sequence ID" value="KAJ7733180.1"/>
    <property type="molecule type" value="Genomic_DNA"/>
</dbReference>
<feature type="compositionally biased region" description="Basic residues" evidence="1">
    <location>
        <begin position="584"/>
        <end position="601"/>
    </location>
</feature>
<feature type="region of interest" description="Disordered" evidence="1">
    <location>
        <begin position="112"/>
        <end position="146"/>
    </location>
</feature>
<dbReference type="AlphaFoldDB" id="A0AAD7MU64"/>
<proteinExistence type="predicted"/>
<feature type="region of interest" description="Disordered" evidence="1">
    <location>
        <begin position="161"/>
        <end position="184"/>
    </location>
</feature>
<feature type="compositionally biased region" description="Basic residues" evidence="1">
    <location>
        <begin position="504"/>
        <end position="513"/>
    </location>
</feature>
<evidence type="ECO:0000256" key="1">
    <source>
        <dbReference type="SAM" id="MobiDB-lite"/>
    </source>
</evidence>
<gene>
    <name evidence="2" type="ORF">B0H16DRAFT_1769632</name>
</gene>
<feature type="region of interest" description="Disordered" evidence="1">
    <location>
        <begin position="553"/>
        <end position="607"/>
    </location>
</feature>
<evidence type="ECO:0000313" key="2">
    <source>
        <dbReference type="EMBL" id="KAJ7733180.1"/>
    </source>
</evidence>
<keyword evidence="3" id="KW-1185">Reference proteome</keyword>
<name>A0AAD7MU64_9AGAR</name>
<comment type="caution">
    <text evidence="2">The sequence shown here is derived from an EMBL/GenBank/DDBJ whole genome shotgun (WGS) entry which is preliminary data.</text>
</comment>
<feature type="region of interest" description="Disordered" evidence="1">
    <location>
        <begin position="619"/>
        <end position="692"/>
    </location>
</feature>
<feature type="region of interest" description="Disordered" evidence="1">
    <location>
        <begin position="433"/>
        <end position="522"/>
    </location>
</feature>
<feature type="compositionally biased region" description="Low complexity" evidence="1">
    <location>
        <begin position="494"/>
        <end position="503"/>
    </location>
</feature>
<feature type="compositionally biased region" description="Polar residues" evidence="1">
    <location>
        <begin position="125"/>
        <end position="139"/>
    </location>
</feature>